<dbReference type="GO" id="GO:0003700">
    <property type="term" value="F:DNA-binding transcription factor activity"/>
    <property type="evidence" value="ECO:0007669"/>
    <property type="project" value="InterPro"/>
</dbReference>
<organism evidence="6 7">
    <name type="scientific">Paludibacterium paludis</name>
    <dbReference type="NCBI Taxonomy" id="1225769"/>
    <lineage>
        <taxon>Bacteria</taxon>
        <taxon>Pseudomonadati</taxon>
        <taxon>Pseudomonadota</taxon>
        <taxon>Betaproteobacteria</taxon>
        <taxon>Neisseriales</taxon>
        <taxon>Chromobacteriaceae</taxon>
        <taxon>Paludibacterium</taxon>
    </lineage>
</organism>
<dbReference type="InterPro" id="IPR000847">
    <property type="entry name" value="LysR_HTH_N"/>
</dbReference>
<dbReference type="InterPro" id="IPR036388">
    <property type="entry name" value="WH-like_DNA-bd_sf"/>
</dbReference>
<comment type="similarity">
    <text evidence="1">Belongs to the LysR transcriptional regulatory family.</text>
</comment>
<dbReference type="InterPro" id="IPR005119">
    <property type="entry name" value="LysR_subst-bd"/>
</dbReference>
<sequence length="302" mass="33865">MKLPPLNALRVFLVVAEELSFTRAARRLFLTQGAVSRQILGLEAFYGATLFVRQARGLSLTVEGQALLGPVRDAFTLIREASDALRVRQGDIRVRAAATPAMRWVLPNLPDFQTRFPDYTVHLETLLGDGMPFDRSRIDLAIQGVREGEQHPGMVLETISQELLVPVCAPGLLIGRPPLREPDDLRHYPLLHPWRGQDSWAQWLSLAGATRVKSESGLTFDALEFALYAATRGMGVALAQLSMIEEDVRLGRLMVPFPVILETEWSYCLMYPEESANLPKIRTFRDWLMETLALSGVTRVTR</sequence>
<dbReference type="SUPFAM" id="SSF53850">
    <property type="entry name" value="Periplasmic binding protein-like II"/>
    <property type="match status" value="1"/>
</dbReference>
<evidence type="ECO:0000256" key="1">
    <source>
        <dbReference type="ARBA" id="ARBA00009437"/>
    </source>
</evidence>
<dbReference type="PANTHER" id="PTHR30537:SF26">
    <property type="entry name" value="GLYCINE CLEAVAGE SYSTEM TRANSCRIPTIONAL ACTIVATOR"/>
    <property type="match status" value="1"/>
</dbReference>
<dbReference type="PRINTS" id="PR00039">
    <property type="entry name" value="HTHLYSR"/>
</dbReference>
<feature type="domain" description="HTH lysR-type" evidence="5">
    <location>
        <begin position="4"/>
        <end position="61"/>
    </location>
</feature>
<dbReference type="InterPro" id="IPR036390">
    <property type="entry name" value="WH_DNA-bd_sf"/>
</dbReference>
<dbReference type="EMBL" id="BMYX01000006">
    <property type="protein sequence ID" value="GGY12147.1"/>
    <property type="molecule type" value="Genomic_DNA"/>
</dbReference>
<dbReference type="GO" id="GO:0043565">
    <property type="term" value="F:sequence-specific DNA binding"/>
    <property type="evidence" value="ECO:0007669"/>
    <property type="project" value="TreeGrafter"/>
</dbReference>
<evidence type="ECO:0000313" key="7">
    <source>
        <dbReference type="Proteomes" id="UP000645257"/>
    </source>
</evidence>
<dbReference type="SUPFAM" id="SSF46785">
    <property type="entry name" value="Winged helix' DNA-binding domain"/>
    <property type="match status" value="1"/>
</dbReference>
<evidence type="ECO:0000259" key="5">
    <source>
        <dbReference type="PROSITE" id="PS50931"/>
    </source>
</evidence>
<accession>A0A918U919</accession>
<keyword evidence="4" id="KW-0804">Transcription</keyword>
<protein>
    <submittedName>
        <fullName evidence="6">LysR family transcriptional regulator</fullName>
    </submittedName>
</protein>
<evidence type="ECO:0000256" key="2">
    <source>
        <dbReference type="ARBA" id="ARBA00023015"/>
    </source>
</evidence>
<keyword evidence="7" id="KW-1185">Reference proteome</keyword>
<reference evidence="6" key="1">
    <citation type="journal article" date="2014" name="Int. J. Syst. Evol. Microbiol.">
        <title>Complete genome sequence of Corynebacterium casei LMG S-19264T (=DSM 44701T), isolated from a smear-ripened cheese.</title>
        <authorList>
            <consortium name="US DOE Joint Genome Institute (JGI-PGF)"/>
            <person name="Walter F."/>
            <person name="Albersmeier A."/>
            <person name="Kalinowski J."/>
            <person name="Ruckert C."/>
        </authorList>
    </citation>
    <scope>NUCLEOTIDE SEQUENCE</scope>
    <source>
        <strain evidence="6">KCTC 32182</strain>
    </source>
</reference>
<dbReference type="CDD" id="cd08432">
    <property type="entry name" value="PBP2_GcdR_TrpI_HvrB_AmpR_like"/>
    <property type="match status" value="1"/>
</dbReference>
<dbReference type="FunFam" id="1.10.10.10:FF:000001">
    <property type="entry name" value="LysR family transcriptional regulator"/>
    <property type="match status" value="1"/>
</dbReference>
<dbReference type="Pfam" id="PF03466">
    <property type="entry name" value="LysR_substrate"/>
    <property type="match status" value="1"/>
</dbReference>
<dbReference type="InterPro" id="IPR058163">
    <property type="entry name" value="LysR-type_TF_proteobact-type"/>
</dbReference>
<name>A0A918U919_9NEIS</name>
<evidence type="ECO:0000313" key="6">
    <source>
        <dbReference type="EMBL" id="GGY12147.1"/>
    </source>
</evidence>
<keyword evidence="3" id="KW-0238">DNA-binding</keyword>
<evidence type="ECO:0000256" key="3">
    <source>
        <dbReference type="ARBA" id="ARBA00023125"/>
    </source>
</evidence>
<evidence type="ECO:0000256" key="4">
    <source>
        <dbReference type="ARBA" id="ARBA00023163"/>
    </source>
</evidence>
<dbReference type="Gene3D" id="1.10.10.10">
    <property type="entry name" value="Winged helix-like DNA-binding domain superfamily/Winged helix DNA-binding domain"/>
    <property type="match status" value="1"/>
</dbReference>
<reference evidence="6" key="2">
    <citation type="submission" date="2020-09" db="EMBL/GenBank/DDBJ databases">
        <authorList>
            <person name="Sun Q."/>
            <person name="Kim S."/>
        </authorList>
    </citation>
    <scope>NUCLEOTIDE SEQUENCE</scope>
    <source>
        <strain evidence="6">KCTC 32182</strain>
    </source>
</reference>
<dbReference type="AlphaFoldDB" id="A0A918U919"/>
<dbReference type="Proteomes" id="UP000645257">
    <property type="component" value="Unassembled WGS sequence"/>
</dbReference>
<proteinExistence type="inferred from homology"/>
<keyword evidence="2" id="KW-0805">Transcription regulation</keyword>
<dbReference type="PANTHER" id="PTHR30537">
    <property type="entry name" value="HTH-TYPE TRANSCRIPTIONAL REGULATOR"/>
    <property type="match status" value="1"/>
</dbReference>
<dbReference type="PROSITE" id="PS50931">
    <property type="entry name" value="HTH_LYSR"/>
    <property type="match status" value="1"/>
</dbReference>
<dbReference type="GO" id="GO:0006351">
    <property type="term" value="P:DNA-templated transcription"/>
    <property type="evidence" value="ECO:0007669"/>
    <property type="project" value="TreeGrafter"/>
</dbReference>
<dbReference type="RefSeq" id="WP_189532678.1">
    <property type="nucleotide sequence ID" value="NZ_BMYX01000006.1"/>
</dbReference>
<comment type="caution">
    <text evidence="6">The sequence shown here is derived from an EMBL/GenBank/DDBJ whole genome shotgun (WGS) entry which is preliminary data.</text>
</comment>
<gene>
    <name evidence="6" type="ORF">GCM10011289_14020</name>
</gene>
<dbReference type="Gene3D" id="3.40.190.10">
    <property type="entry name" value="Periplasmic binding protein-like II"/>
    <property type="match status" value="2"/>
</dbReference>
<dbReference type="Pfam" id="PF00126">
    <property type="entry name" value="HTH_1"/>
    <property type="match status" value="1"/>
</dbReference>